<gene>
    <name evidence="3" type="ORF">MOPEL_074_00140</name>
</gene>
<evidence type="ECO:0008006" key="5">
    <source>
        <dbReference type="Google" id="ProtNLM"/>
    </source>
</evidence>
<name>H5US19_9MICO</name>
<dbReference type="eggNOG" id="ENOG5033HHZ">
    <property type="taxonomic scope" value="Bacteria"/>
</dbReference>
<keyword evidence="2" id="KW-1133">Transmembrane helix</keyword>
<reference evidence="3 4" key="1">
    <citation type="submission" date="2012-02" db="EMBL/GenBank/DDBJ databases">
        <title>Whole genome shotgun sequence of Mobilicoccus pelagius NBRC 104925.</title>
        <authorList>
            <person name="Yoshida Y."/>
            <person name="Hosoyama A."/>
            <person name="Tsuchikane K."/>
            <person name="Katsumata H."/>
            <person name="Yamazaki S."/>
            <person name="Fujita N."/>
        </authorList>
    </citation>
    <scope>NUCLEOTIDE SEQUENCE [LARGE SCALE GENOMIC DNA]</scope>
    <source>
        <strain evidence="3 4">NBRC 104925</strain>
    </source>
</reference>
<evidence type="ECO:0000313" key="3">
    <source>
        <dbReference type="EMBL" id="GAB48527.1"/>
    </source>
</evidence>
<comment type="caution">
    <text evidence="3">The sequence shown here is derived from an EMBL/GenBank/DDBJ whole genome shotgun (WGS) entry which is preliminary data.</text>
</comment>
<feature type="compositionally biased region" description="Low complexity" evidence="1">
    <location>
        <begin position="74"/>
        <end position="84"/>
    </location>
</feature>
<keyword evidence="2" id="KW-0812">Transmembrane</keyword>
<feature type="transmembrane region" description="Helical" evidence="2">
    <location>
        <begin position="30"/>
        <end position="49"/>
    </location>
</feature>
<feature type="compositionally biased region" description="Acidic residues" evidence="1">
    <location>
        <begin position="94"/>
        <end position="105"/>
    </location>
</feature>
<feature type="transmembrane region" description="Helical" evidence="2">
    <location>
        <begin position="7"/>
        <end position="24"/>
    </location>
</feature>
<organism evidence="3 4">
    <name type="scientific">Mobilicoccus pelagius NBRC 104925</name>
    <dbReference type="NCBI Taxonomy" id="1089455"/>
    <lineage>
        <taxon>Bacteria</taxon>
        <taxon>Bacillati</taxon>
        <taxon>Actinomycetota</taxon>
        <taxon>Actinomycetes</taxon>
        <taxon>Micrococcales</taxon>
        <taxon>Dermatophilaceae</taxon>
        <taxon>Mobilicoccus</taxon>
    </lineage>
</organism>
<dbReference type="AlphaFoldDB" id="H5US19"/>
<sequence length="105" mass="11679">MSYTVRYSLARILIFLGCLGLFRLMGLENLLVLLLVAATVSMLISVFALSGMRDRMSAEIVERSARRRGEAPLEEAAPAEPAPTRGRRRHADAVTDEDVEDQAFR</sequence>
<evidence type="ECO:0000256" key="1">
    <source>
        <dbReference type="SAM" id="MobiDB-lite"/>
    </source>
</evidence>
<dbReference type="STRING" id="1089455.MOPEL_074_00140"/>
<dbReference type="Pfam" id="PF14012">
    <property type="entry name" value="DUF4229"/>
    <property type="match status" value="1"/>
</dbReference>
<feature type="region of interest" description="Disordered" evidence="1">
    <location>
        <begin position="63"/>
        <end position="105"/>
    </location>
</feature>
<evidence type="ECO:0000313" key="4">
    <source>
        <dbReference type="Proteomes" id="UP000004367"/>
    </source>
</evidence>
<accession>H5US19</accession>
<keyword evidence="4" id="KW-1185">Reference proteome</keyword>
<proteinExistence type="predicted"/>
<dbReference type="RefSeq" id="WP_009482425.1">
    <property type="nucleotide sequence ID" value="NZ_BAFE01000053.1"/>
</dbReference>
<dbReference type="EMBL" id="BAFE01000053">
    <property type="protein sequence ID" value="GAB48527.1"/>
    <property type="molecule type" value="Genomic_DNA"/>
</dbReference>
<protein>
    <recommendedName>
        <fullName evidence="5">DUF4229 domain-containing protein</fullName>
    </recommendedName>
</protein>
<dbReference type="InterPro" id="IPR025323">
    <property type="entry name" value="DUF4229"/>
</dbReference>
<evidence type="ECO:0000256" key="2">
    <source>
        <dbReference type="SAM" id="Phobius"/>
    </source>
</evidence>
<keyword evidence="2" id="KW-0472">Membrane</keyword>
<dbReference type="Proteomes" id="UP000004367">
    <property type="component" value="Unassembled WGS sequence"/>
</dbReference>